<evidence type="ECO:0000259" key="3">
    <source>
        <dbReference type="Pfam" id="PF01471"/>
    </source>
</evidence>
<dbReference type="InterPro" id="IPR036365">
    <property type="entry name" value="PGBD-like_sf"/>
</dbReference>
<protein>
    <recommendedName>
        <fullName evidence="3">Peptidoglycan binding-like domain-containing protein</fullName>
    </recommendedName>
</protein>
<keyword evidence="1" id="KW-0175">Coiled coil</keyword>
<dbReference type="Pfam" id="PF01471">
    <property type="entry name" value="PG_binding_1"/>
    <property type="match status" value="1"/>
</dbReference>
<dbReference type="InterPro" id="IPR002477">
    <property type="entry name" value="Peptidoglycan-bd-like"/>
</dbReference>
<accession>A0A1G2HSB4</accession>
<name>A0A1G2HSB4_9BACT</name>
<dbReference type="SUPFAM" id="SSF47090">
    <property type="entry name" value="PGBD-like"/>
    <property type="match status" value="1"/>
</dbReference>
<sequence>MNSKRVKNSILFLGIFLSLVFAPGVFAATVGDTATFNVEQKFEVFENSRVQAVLVRNTQNLYIYVEKGWWDAQVFAKQTEILANLDFLASEFNNNIYPTLTSVFGSEWRPGVDGDSKITVLFHAMKDGSAGYFRSADEYLKLQVPSSNEREMMYLSLSHIENPRAKHFLAHEFTHLITFNQKDRLQGVTEDTWLNEARADYAPTILGYDSVYEGSNLQKRVRDFLANPSDSITEWQENKYDYGVATVFMHYLVDHYGINMLSDSLQSKSTGIASINEILAANGYKETFADIFTHWTIANIVNNCSGNTKYCYLSQNLQNLRVSPTLNFLPLTGNSSLSVTNVIKNWAGNWQKIIGGNGNLTLEFSGLPGVNFKVPYIIFDKNNNYTVKFLALDKNQKGKISIENFGEQYSSLIIIPLLQNKTAGFSSAEFTYPYTFKVSISGQIQEEDSVLIQQLLNQIESLKKQIATLQALQSGSSVSVSCAALTANLYVGVLNNAQVRCLQEFLTLQGADIYPQGLVTGTFGSFTKAAAIRFQKKYSILQTGFVGILTRTKINALLQTNG</sequence>
<dbReference type="Gene3D" id="1.10.101.10">
    <property type="entry name" value="PGBD-like superfamily/PGBD"/>
    <property type="match status" value="1"/>
</dbReference>
<reference evidence="4 5" key="1">
    <citation type="journal article" date="2016" name="Nat. Commun.">
        <title>Thousands of microbial genomes shed light on interconnected biogeochemical processes in an aquifer system.</title>
        <authorList>
            <person name="Anantharaman K."/>
            <person name="Brown C.T."/>
            <person name="Hug L.A."/>
            <person name="Sharon I."/>
            <person name="Castelle C.J."/>
            <person name="Probst A.J."/>
            <person name="Thomas B.C."/>
            <person name="Singh A."/>
            <person name="Wilkins M.J."/>
            <person name="Karaoz U."/>
            <person name="Brodie E.L."/>
            <person name="Williams K.H."/>
            <person name="Hubbard S.S."/>
            <person name="Banfield J.F."/>
        </authorList>
    </citation>
    <scope>NUCLEOTIDE SEQUENCE [LARGE SCALE GENOMIC DNA]</scope>
</reference>
<evidence type="ECO:0000313" key="5">
    <source>
        <dbReference type="Proteomes" id="UP000178774"/>
    </source>
</evidence>
<feature type="coiled-coil region" evidence="1">
    <location>
        <begin position="445"/>
        <end position="472"/>
    </location>
</feature>
<organism evidence="4 5">
    <name type="scientific">Candidatus Staskawiczbacteria bacterium RIFCSPHIGHO2_01_FULL_41_41</name>
    <dbReference type="NCBI Taxonomy" id="1802203"/>
    <lineage>
        <taxon>Bacteria</taxon>
        <taxon>Candidatus Staskawicziibacteriota</taxon>
    </lineage>
</organism>
<dbReference type="AlphaFoldDB" id="A0A1G2HSB4"/>
<proteinExistence type="predicted"/>
<dbReference type="EMBL" id="MHOP01000023">
    <property type="protein sequence ID" value="OGZ65367.1"/>
    <property type="molecule type" value="Genomic_DNA"/>
</dbReference>
<dbReference type="Proteomes" id="UP000178774">
    <property type="component" value="Unassembled WGS sequence"/>
</dbReference>
<feature type="domain" description="Peptidoglycan binding-like" evidence="3">
    <location>
        <begin position="496"/>
        <end position="553"/>
    </location>
</feature>
<feature type="signal peptide" evidence="2">
    <location>
        <begin position="1"/>
        <end position="27"/>
    </location>
</feature>
<evidence type="ECO:0000313" key="4">
    <source>
        <dbReference type="EMBL" id="OGZ65367.1"/>
    </source>
</evidence>
<evidence type="ECO:0000256" key="2">
    <source>
        <dbReference type="SAM" id="SignalP"/>
    </source>
</evidence>
<comment type="caution">
    <text evidence="4">The sequence shown here is derived from an EMBL/GenBank/DDBJ whole genome shotgun (WGS) entry which is preliminary data.</text>
</comment>
<gene>
    <name evidence="4" type="ORF">A2822_02535</name>
</gene>
<feature type="chain" id="PRO_5009583166" description="Peptidoglycan binding-like domain-containing protein" evidence="2">
    <location>
        <begin position="28"/>
        <end position="562"/>
    </location>
</feature>
<evidence type="ECO:0000256" key="1">
    <source>
        <dbReference type="SAM" id="Coils"/>
    </source>
</evidence>
<dbReference type="InterPro" id="IPR036366">
    <property type="entry name" value="PGBDSf"/>
</dbReference>
<keyword evidence="2" id="KW-0732">Signal</keyword>